<dbReference type="Gene3D" id="1.20.58.220">
    <property type="entry name" value="Phosphate transport system protein phou homolog 2, domain 2"/>
    <property type="match status" value="1"/>
</dbReference>
<dbReference type="PANTHER" id="PTHR37298">
    <property type="entry name" value="UPF0111 PROTEIN YKAA"/>
    <property type="match status" value="1"/>
</dbReference>
<dbReference type="Pfam" id="PF01865">
    <property type="entry name" value="PhoU_div"/>
    <property type="match status" value="1"/>
</dbReference>
<dbReference type="InterPro" id="IPR018445">
    <property type="entry name" value="Put_Phosphate_transp_reg"/>
</dbReference>
<proteinExistence type="inferred from homology"/>
<dbReference type="InterPro" id="IPR052912">
    <property type="entry name" value="UPF0111_domain"/>
</dbReference>
<dbReference type="Proteomes" id="UP000248764">
    <property type="component" value="Unassembled WGS sequence"/>
</dbReference>
<dbReference type="InterPro" id="IPR038078">
    <property type="entry name" value="PhoU-like_sf"/>
</dbReference>
<dbReference type="PANTHER" id="PTHR37298:SF1">
    <property type="entry name" value="UPF0111 PROTEIN YKAA"/>
    <property type="match status" value="1"/>
</dbReference>
<name>A0A2W2B6W2_9ACTN</name>
<evidence type="ECO:0000256" key="1">
    <source>
        <dbReference type="ARBA" id="ARBA00008591"/>
    </source>
</evidence>
<dbReference type="EMBL" id="POTW01000029">
    <property type="protein sequence ID" value="PZF83035.1"/>
    <property type="molecule type" value="Genomic_DNA"/>
</dbReference>
<dbReference type="RefSeq" id="WP_111255279.1">
    <property type="nucleotide sequence ID" value="NZ_POTW01000029.1"/>
</dbReference>
<accession>A0A2W2B6W2</accession>
<comment type="caution">
    <text evidence="2">The sequence shown here is derived from an EMBL/GenBank/DDBJ whole genome shotgun (WGS) entry which is preliminary data.</text>
</comment>
<organism evidence="2 3">
    <name type="scientific">Jiangella anatolica</name>
    <dbReference type="NCBI Taxonomy" id="2670374"/>
    <lineage>
        <taxon>Bacteria</taxon>
        <taxon>Bacillati</taxon>
        <taxon>Actinomycetota</taxon>
        <taxon>Actinomycetes</taxon>
        <taxon>Jiangellales</taxon>
        <taxon>Jiangellaceae</taxon>
        <taxon>Jiangella</taxon>
    </lineage>
</organism>
<evidence type="ECO:0000313" key="3">
    <source>
        <dbReference type="Proteomes" id="UP000248764"/>
    </source>
</evidence>
<sequence>MRFSPRDNAFFDLFAASASNLREGVRLLSEALASDADRAEIAVRLKEVEHQGDEHTHEIVRRVNSTFVTPFDREDIYRLSGALDDVLDDVEAALDLMVLYRVGDLPSGVGDLVDVLDRAAELTAGAMPRLQTPSDLTDYWIEVNRLENQADQDYRRLLARIFSGEYDALTVHKLKDVVDTLESAVDGFETVANIVEQIAIKES</sequence>
<keyword evidence="3" id="KW-1185">Reference proteome</keyword>
<evidence type="ECO:0000313" key="2">
    <source>
        <dbReference type="EMBL" id="PZF83035.1"/>
    </source>
</evidence>
<protein>
    <submittedName>
        <fullName evidence="2">DUF47 domain-containing protein</fullName>
    </submittedName>
</protein>
<reference evidence="2 3" key="1">
    <citation type="submission" date="2018-01" db="EMBL/GenBank/DDBJ databases">
        <title>Draft genome sequence of Jiangella sp. GTF31.</title>
        <authorList>
            <person name="Sahin N."/>
            <person name="Ay H."/>
            <person name="Saygin H."/>
        </authorList>
    </citation>
    <scope>NUCLEOTIDE SEQUENCE [LARGE SCALE GENOMIC DNA]</scope>
    <source>
        <strain evidence="2 3">GTF31</strain>
    </source>
</reference>
<comment type="similarity">
    <text evidence="1">Belongs to the UPF0111 family.</text>
</comment>
<dbReference type="AlphaFoldDB" id="A0A2W2B6W2"/>
<gene>
    <name evidence="2" type="ORF">C1I92_14020</name>
</gene>